<dbReference type="RefSeq" id="WP_155170791.1">
    <property type="nucleotide sequence ID" value="NZ_BAAAFL010000005.1"/>
</dbReference>
<evidence type="ECO:0000313" key="3">
    <source>
        <dbReference type="Proteomes" id="UP000798808"/>
    </source>
</evidence>
<gene>
    <name evidence="2" type="ORF">E1163_07345</name>
</gene>
<accession>A0ABW9RP81</accession>
<protein>
    <submittedName>
        <fullName evidence="2">Uncharacterized protein</fullName>
    </submittedName>
</protein>
<evidence type="ECO:0000313" key="2">
    <source>
        <dbReference type="EMBL" id="MTI24750.1"/>
    </source>
</evidence>
<comment type="caution">
    <text evidence="2">The sequence shown here is derived from an EMBL/GenBank/DDBJ whole genome shotgun (WGS) entry which is preliminary data.</text>
</comment>
<sequence length="116" mass="12419">MATETIFISKQTNGNGLFLSDNEGHSGDNSITTEVSPGDTVTWQLVSGGGIDEIVNIYAKTDSQDIFSSDPAKQSDGSFMGIVSNSATGKESYNIAYKINGVKYIDDPELDIQDDD</sequence>
<dbReference type="EMBL" id="SMLW01000449">
    <property type="protein sequence ID" value="MTI24750.1"/>
    <property type="molecule type" value="Genomic_DNA"/>
</dbReference>
<organism evidence="2 3">
    <name type="scientific">Fulvivirga kasyanovii</name>
    <dbReference type="NCBI Taxonomy" id="396812"/>
    <lineage>
        <taxon>Bacteria</taxon>
        <taxon>Pseudomonadati</taxon>
        <taxon>Bacteroidota</taxon>
        <taxon>Cytophagia</taxon>
        <taxon>Cytophagales</taxon>
        <taxon>Fulvivirgaceae</taxon>
        <taxon>Fulvivirga</taxon>
    </lineage>
</organism>
<dbReference type="Proteomes" id="UP000798808">
    <property type="component" value="Unassembled WGS sequence"/>
</dbReference>
<evidence type="ECO:0000256" key="1">
    <source>
        <dbReference type="SAM" id="MobiDB-lite"/>
    </source>
</evidence>
<keyword evidence="3" id="KW-1185">Reference proteome</keyword>
<reference evidence="2 3" key="1">
    <citation type="submission" date="2019-02" db="EMBL/GenBank/DDBJ databases">
        <authorList>
            <person name="Goldberg S.R."/>
            <person name="Haltli B.A."/>
            <person name="Correa H."/>
            <person name="Russell K.G."/>
        </authorList>
    </citation>
    <scope>NUCLEOTIDE SEQUENCE [LARGE SCALE GENOMIC DNA]</scope>
    <source>
        <strain evidence="2 3">JCM 16186</strain>
    </source>
</reference>
<name>A0ABW9RP81_9BACT</name>
<feature type="region of interest" description="Disordered" evidence="1">
    <location>
        <begin position="14"/>
        <end position="35"/>
    </location>
</feature>
<proteinExistence type="predicted"/>